<feature type="domain" description="C2H2-type" evidence="11">
    <location>
        <begin position="345"/>
        <end position="372"/>
    </location>
</feature>
<keyword evidence="7" id="KW-0539">Nucleus</keyword>
<dbReference type="PANTHER" id="PTHR24408:SF58">
    <property type="entry name" value="TRANSCRIPTION FACTOR (TFIIIA), PUTATIVE (AFU_ORTHOLOGUE AFUA_1G05150)-RELATED"/>
    <property type="match status" value="1"/>
</dbReference>
<evidence type="ECO:0000259" key="12">
    <source>
        <dbReference type="PROSITE" id="PS51915"/>
    </source>
</evidence>
<feature type="binding site" evidence="9">
    <location>
        <position position="52"/>
    </location>
    <ligand>
        <name>Zn(2+)</name>
        <dbReference type="ChEBI" id="CHEBI:29105"/>
    </ligand>
</feature>
<evidence type="ECO:0000256" key="6">
    <source>
        <dbReference type="ARBA" id="ARBA00023125"/>
    </source>
</evidence>
<keyword evidence="2 9" id="KW-0479">Metal-binding</keyword>
<dbReference type="GO" id="GO:0043565">
    <property type="term" value="F:sequence-specific DNA binding"/>
    <property type="evidence" value="ECO:0007669"/>
    <property type="project" value="TreeGrafter"/>
</dbReference>
<keyword evidence="4 8" id="KW-0863">Zinc-finger</keyword>
<dbReference type="GO" id="GO:0000122">
    <property type="term" value="P:negative regulation of transcription by RNA polymerase II"/>
    <property type="evidence" value="ECO:0007669"/>
    <property type="project" value="UniProtKB-ARBA"/>
</dbReference>
<dbReference type="PROSITE" id="PS50157">
    <property type="entry name" value="ZINC_FINGER_C2H2_2"/>
    <property type="match status" value="7"/>
</dbReference>
<evidence type="ECO:0000256" key="7">
    <source>
        <dbReference type="ARBA" id="ARBA00023242"/>
    </source>
</evidence>
<protein>
    <submittedName>
        <fullName evidence="14">Zinc finger protein 32-like isoform X2</fullName>
    </submittedName>
</protein>
<dbReference type="PANTHER" id="PTHR24408">
    <property type="entry name" value="ZINC FINGER PROTEIN"/>
    <property type="match status" value="1"/>
</dbReference>
<sequence length="401" mass="46109">MAHILDFKKICRACLSDAGPLRELFSACTAGVFKYCTSVEVSDTDALPKLICQTCLDLLNKLYYFKQVVVRSNVILKQQCRLQNLQTKNDQQSSEGNDIVEVNITELNEEVKMHDNNMSGDSSENLDRTEKPSADAILISQILSRRRRRGPGRPPKDPDGPKRRRERMKCMKCGKSFQKYENFEAHMRGHFGKKPDIKCKHCEKTFLSLRSLSSHVRIHTAMHLETHNNQKNYSCSQCGKKFAQPGNLKIHLIRHTGIKNYACTMCEMRFYIKADLVKHMRSHSAEKPFSCQLCDKTFKSRSFQAIHMRTHTGERPYACDLCPKKFMARKDLRNHRMIHTGEKPHKCQLCNQAFIQKCALNRHMKGHGKANEDAQNLIRAPLPPVNNTPPLPVAYAQWHTN</sequence>
<feature type="domain" description="C2H2-type" evidence="11">
    <location>
        <begin position="289"/>
        <end position="316"/>
    </location>
</feature>
<dbReference type="RefSeq" id="XP_026497111.1">
    <property type="nucleotide sequence ID" value="XM_026641326.2"/>
</dbReference>
<evidence type="ECO:0000256" key="8">
    <source>
        <dbReference type="PROSITE-ProRule" id="PRU00042"/>
    </source>
</evidence>
<evidence type="ECO:0000313" key="13">
    <source>
        <dbReference type="Proteomes" id="UP001652626"/>
    </source>
</evidence>
<dbReference type="Pfam" id="PF00096">
    <property type="entry name" value="zf-C2H2"/>
    <property type="match status" value="6"/>
</dbReference>
<keyword evidence="6" id="KW-0238">DNA-binding</keyword>
<dbReference type="GO" id="GO:0008270">
    <property type="term" value="F:zinc ion binding"/>
    <property type="evidence" value="ECO:0007669"/>
    <property type="project" value="UniProtKB-UniRule"/>
</dbReference>
<keyword evidence="3" id="KW-0677">Repeat</keyword>
<dbReference type="InterPro" id="IPR012934">
    <property type="entry name" value="Znf_AD"/>
</dbReference>
<feature type="domain" description="C2H2-type" evidence="11">
    <location>
        <begin position="317"/>
        <end position="344"/>
    </location>
</feature>
<dbReference type="Gene3D" id="3.40.1800.20">
    <property type="match status" value="1"/>
</dbReference>
<gene>
    <name evidence="14" type="primary">LOC113401411</name>
</gene>
<dbReference type="PROSITE" id="PS51915">
    <property type="entry name" value="ZAD"/>
    <property type="match status" value="1"/>
</dbReference>
<evidence type="ECO:0000256" key="4">
    <source>
        <dbReference type="ARBA" id="ARBA00022771"/>
    </source>
</evidence>
<dbReference type="SMART" id="SM00355">
    <property type="entry name" value="ZnF_C2H2"/>
    <property type="match status" value="7"/>
</dbReference>
<dbReference type="SUPFAM" id="SSF57716">
    <property type="entry name" value="Glucocorticoid receptor-like (DNA-binding domain)"/>
    <property type="match status" value="1"/>
</dbReference>
<dbReference type="SUPFAM" id="SSF57667">
    <property type="entry name" value="beta-beta-alpha zinc fingers"/>
    <property type="match status" value="4"/>
</dbReference>
<evidence type="ECO:0000256" key="10">
    <source>
        <dbReference type="SAM" id="MobiDB-lite"/>
    </source>
</evidence>
<dbReference type="FunFam" id="3.30.160.60:FF:000446">
    <property type="entry name" value="Zinc finger protein"/>
    <property type="match status" value="2"/>
</dbReference>
<dbReference type="FunFam" id="3.30.160.60:FF:001465">
    <property type="entry name" value="Zinc finger protein 560"/>
    <property type="match status" value="1"/>
</dbReference>
<name>A0A8B8IMK2_VANTA</name>
<dbReference type="GeneID" id="113401411"/>
<feature type="region of interest" description="Disordered" evidence="10">
    <location>
        <begin position="111"/>
        <end position="167"/>
    </location>
</feature>
<feature type="domain" description="C2H2-type" evidence="11">
    <location>
        <begin position="197"/>
        <end position="224"/>
    </location>
</feature>
<feature type="domain" description="ZAD" evidence="12">
    <location>
        <begin position="9"/>
        <end position="79"/>
    </location>
</feature>
<accession>A0A8B8IMK2</accession>
<dbReference type="GO" id="GO:0005634">
    <property type="term" value="C:nucleus"/>
    <property type="evidence" value="ECO:0007669"/>
    <property type="project" value="UniProtKB-SubCell"/>
</dbReference>
<evidence type="ECO:0000256" key="5">
    <source>
        <dbReference type="ARBA" id="ARBA00022833"/>
    </source>
</evidence>
<proteinExistence type="predicted"/>
<dbReference type="GO" id="GO:0000981">
    <property type="term" value="F:DNA-binding transcription factor activity, RNA polymerase II-specific"/>
    <property type="evidence" value="ECO:0007669"/>
    <property type="project" value="TreeGrafter"/>
</dbReference>
<feature type="domain" description="C2H2-type" evidence="11">
    <location>
        <begin position="168"/>
        <end position="195"/>
    </location>
</feature>
<dbReference type="InterPro" id="IPR013087">
    <property type="entry name" value="Znf_C2H2_type"/>
</dbReference>
<dbReference type="InterPro" id="IPR036236">
    <property type="entry name" value="Znf_C2H2_sf"/>
</dbReference>
<keyword evidence="13" id="KW-1185">Reference proteome</keyword>
<dbReference type="FunFam" id="3.30.160.60:FF:000100">
    <property type="entry name" value="Zinc finger 45-like"/>
    <property type="match status" value="1"/>
</dbReference>
<dbReference type="AlphaFoldDB" id="A0A8B8IMK2"/>
<evidence type="ECO:0000256" key="1">
    <source>
        <dbReference type="ARBA" id="ARBA00004123"/>
    </source>
</evidence>
<dbReference type="SMART" id="SM00868">
    <property type="entry name" value="zf-AD"/>
    <property type="match status" value="1"/>
</dbReference>
<feature type="binding site" evidence="9">
    <location>
        <position position="55"/>
    </location>
    <ligand>
        <name>Zn(2+)</name>
        <dbReference type="ChEBI" id="CHEBI:29105"/>
    </ligand>
</feature>
<evidence type="ECO:0000256" key="3">
    <source>
        <dbReference type="ARBA" id="ARBA00022737"/>
    </source>
</evidence>
<dbReference type="FunFam" id="3.30.160.60:FF:000739">
    <property type="entry name" value="Zgc:171418 protein"/>
    <property type="match status" value="1"/>
</dbReference>
<feature type="binding site" evidence="9">
    <location>
        <position position="14"/>
    </location>
    <ligand>
        <name>Zn(2+)</name>
        <dbReference type="ChEBI" id="CHEBI:29105"/>
    </ligand>
</feature>
<reference evidence="14" key="2">
    <citation type="submission" date="2025-08" db="UniProtKB">
        <authorList>
            <consortium name="RefSeq"/>
        </authorList>
    </citation>
    <scope>IDENTIFICATION</scope>
    <source>
        <tissue evidence="14">Whole body</tissue>
    </source>
</reference>
<evidence type="ECO:0000256" key="9">
    <source>
        <dbReference type="PROSITE-ProRule" id="PRU01263"/>
    </source>
</evidence>
<keyword evidence="5 9" id="KW-0862">Zinc</keyword>
<feature type="domain" description="C2H2-type" evidence="11">
    <location>
        <begin position="233"/>
        <end position="260"/>
    </location>
</feature>
<organism evidence="13 14">
    <name type="scientific">Vanessa tameamea</name>
    <name type="common">Kamehameha butterfly</name>
    <dbReference type="NCBI Taxonomy" id="334116"/>
    <lineage>
        <taxon>Eukaryota</taxon>
        <taxon>Metazoa</taxon>
        <taxon>Ecdysozoa</taxon>
        <taxon>Arthropoda</taxon>
        <taxon>Hexapoda</taxon>
        <taxon>Insecta</taxon>
        <taxon>Pterygota</taxon>
        <taxon>Neoptera</taxon>
        <taxon>Endopterygota</taxon>
        <taxon>Lepidoptera</taxon>
        <taxon>Glossata</taxon>
        <taxon>Ditrysia</taxon>
        <taxon>Papilionoidea</taxon>
        <taxon>Nymphalidae</taxon>
        <taxon>Nymphalinae</taxon>
        <taxon>Vanessa</taxon>
    </lineage>
</organism>
<dbReference type="Proteomes" id="UP001652626">
    <property type="component" value="Chromosome 2"/>
</dbReference>
<evidence type="ECO:0000259" key="11">
    <source>
        <dbReference type="PROSITE" id="PS50157"/>
    </source>
</evidence>
<dbReference type="Pfam" id="PF07776">
    <property type="entry name" value="zf-AD"/>
    <property type="match status" value="1"/>
</dbReference>
<reference evidence="13" key="1">
    <citation type="submission" date="2025-05" db="UniProtKB">
        <authorList>
            <consortium name="RefSeq"/>
        </authorList>
    </citation>
    <scope>NUCLEOTIDE SEQUENCE [LARGE SCALE GENOMIC DNA]</scope>
</reference>
<feature type="domain" description="C2H2-type" evidence="11">
    <location>
        <begin position="261"/>
        <end position="288"/>
    </location>
</feature>
<dbReference type="PROSITE" id="PS00028">
    <property type="entry name" value="ZINC_FINGER_C2H2_1"/>
    <property type="match status" value="7"/>
</dbReference>
<dbReference type="Gene3D" id="3.30.160.60">
    <property type="entry name" value="Classic Zinc Finger"/>
    <property type="match status" value="7"/>
</dbReference>
<evidence type="ECO:0000256" key="2">
    <source>
        <dbReference type="ARBA" id="ARBA00022723"/>
    </source>
</evidence>
<feature type="binding site" evidence="9">
    <location>
        <position position="11"/>
    </location>
    <ligand>
        <name>Zn(2+)</name>
        <dbReference type="ChEBI" id="CHEBI:29105"/>
    </ligand>
</feature>
<comment type="subcellular location">
    <subcellularLocation>
        <location evidence="1">Nucleus</location>
    </subcellularLocation>
</comment>
<evidence type="ECO:0000313" key="14">
    <source>
        <dbReference type="RefSeq" id="XP_026497111.1"/>
    </source>
</evidence>